<dbReference type="Gene3D" id="3.10.450.50">
    <property type="match status" value="1"/>
</dbReference>
<dbReference type="Gene3D" id="3.50.50.60">
    <property type="entry name" value="FAD/NAD(P)-binding domain"/>
    <property type="match status" value="1"/>
</dbReference>
<dbReference type="InterPro" id="IPR050982">
    <property type="entry name" value="Auxin_biosynth/cation_transpt"/>
</dbReference>
<dbReference type="PANTHER" id="PTHR43539">
    <property type="entry name" value="FLAVIN-BINDING MONOOXYGENASE-LIKE PROTEIN (AFU_ORTHOLOGUE AFUA_4G09220)"/>
    <property type="match status" value="1"/>
</dbReference>
<keyword evidence="1" id="KW-0560">Oxidoreductase</keyword>
<evidence type="ECO:0000313" key="3">
    <source>
        <dbReference type="Proteomes" id="UP001497453"/>
    </source>
</evidence>
<protein>
    <recommendedName>
        <fullName evidence="4">Flavin-containing monooxygenase</fullName>
    </recommendedName>
</protein>
<keyword evidence="3" id="KW-1185">Reference proteome</keyword>
<dbReference type="PANTHER" id="PTHR43539:SF26">
    <property type="entry name" value="MONOOXYGENASE, PUTATIVE-RELATED"/>
    <property type="match status" value="1"/>
</dbReference>
<reference evidence="3" key="1">
    <citation type="submission" date="2024-04" db="EMBL/GenBank/DDBJ databases">
        <authorList>
            <person name="Shaw F."/>
            <person name="Minotto A."/>
        </authorList>
    </citation>
    <scope>NUCLEOTIDE SEQUENCE [LARGE SCALE GENOMIC DNA]</scope>
</reference>
<name>A0ABP1CRC9_9APHY</name>
<gene>
    <name evidence="2" type="ORF">GFSPODELE1_LOCUS1544</name>
</gene>
<dbReference type="Proteomes" id="UP001497453">
    <property type="component" value="Chromosome 1"/>
</dbReference>
<accession>A0ABP1CRC9</accession>
<organism evidence="2 3">
    <name type="scientific">Somion occarium</name>
    <dbReference type="NCBI Taxonomy" id="3059160"/>
    <lineage>
        <taxon>Eukaryota</taxon>
        <taxon>Fungi</taxon>
        <taxon>Dikarya</taxon>
        <taxon>Basidiomycota</taxon>
        <taxon>Agaricomycotina</taxon>
        <taxon>Agaricomycetes</taxon>
        <taxon>Polyporales</taxon>
        <taxon>Cerrenaceae</taxon>
        <taxon>Somion</taxon>
    </lineage>
</organism>
<evidence type="ECO:0008006" key="4">
    <source>
        <dbReference type="Google" id="ProtNLM"/>
    </source>
</evidence>
<evidence type="ECO:0000313" key="2">
    <source>
        <dbReference type="EMBL" id="CAL1697214.1"/>
    </source>
</evidence>
<dbReference type="SUPFAM" id="SSF54427">
    <property type="entry name" value="NTF2-like"/>
    <property type="match status" value="1"/>
</dbReference>
<dbReference type="EMBL" id="OZ037944">
    <property type="protein sequence ID" value="CAL1697214.1"/>
    <property type="molecule type" value="Genomic_DNA"/>
</dbReference>
<dbReference type="PRINTS" id="PR00411">
    <property type="entry name" value="PNDRDTASEI"/>
</dbReference>
<evidence type="ECO:0000256" key="1">
    <source>
        <dbReference type="ARBA" id="ARBA00023002"/>
    </source>
</evidence>
<dbReference type="SUPFAM" id="SSF51905">
    <property type="entry name" value="FAD/NAD(P)-binding domain"/>
    <property type="match status" value="2"/>
</dbReference>
<proteinExistence type="predicted"/>
<sequence length="607" mass="68215">MSTETKHYLPTVDNLQAAFPADVDGQKVAQDWLDSFSKAVKANDVDGVLALFHPDAWWRDIFALTWDLRTFQGSQKIRKFLEDRLAGAKIQNIKLDNARVDHPFDDLTWIELQFNFQTDVVGGTGIARLVPTANGEFKAFLIWTNLESLKDHPEKTGPNRNFAPNHGKWLDQRKREQEFADGDPDVLIVGGGQSGLDLAARLKLLGVSNLIIEKQDRIGDQWRNRYSALCLHDPVWFDHMPYIPFPESWPVYTPAQKLANWLEFFAEALELDIWTSSVVTKAEREEASGKWLVTVQKGDGSERIFRVNHLVFALGLGGGNPNLPNIPGREEFQGETLHSTLHHAAKDHVGKKVVIIGACTSAHDIAADYAEHGVDVTIYQRSSTYVMTTKEGMPRLMQPLYWEGGPPTEQADRLSNSVPIYFSKLIAQRKCAHIHEADKELLDGLHKVGYRTNFGEDGSGFLFLSLKRVGGYYLDVGACQMIIDGKIKLKNDSELEGFTKTGLKFKDGSTLDADVVLYATGFGDFRDPIRKLVPGDVGRKLPVIWGLNDEGEIRATWRELGTPGLWYMMGNLAWSRFFSKHKSKHSRKAFLANVTLLPRSIKCLVPI</sequence>
<dbReference type="InterPro" id="IPR036188">
    <property type="entry name" value="FAD/NAD-bd_sf"/>
</dbReference>
<dbReference type="InterPro" id="IPR032710">
    <property type="entry name" value="NTF2-like_dom_sf"/>
</dbReference>
<dbReference type="Pfam" id="PF13738">
    <property type="entry name" value="Pyr_redox_3"/>
    <property type="match status" value="1"/>
</dbReference>